<name>A0ABS2WI71_9BACL</name>
<keyword evidence="2" id="KW-1185">Reference proteome</keyword>
<evidence type="ECO:0000313" key="1">
    <source>
        <dbReference type="EMBL" id="MBN2909219.1"/>
    </source>
</evidence>
<reference evidence="1" key="1">
    <citation type="journal article" date="2024" name="Int. J. Syst. Evol. Microbiol.">
        <title>Polycladomyces zharkentensis sp. nov., a novel thermophilic cellulose- and starch-degrading member of the Bacillota from a geothermal aquifer in Kazakhstan.</title>
        <authorList>
            <person name="Mashzhan A."/>
            <person name="Kistaubayeva A."/>
            <person name="Javier-Lopez R."/>
            <person name="Bissenova U."/>
            <person name="Bissenbay A."/>
            <person name="Birkeland N.K."/>
        </authorList>
    </citation>
    <scope>NUCLEOTIDE SEQUENCE</scope>
    <source>
        <strain evidence="1">ZKZ2T</strain>
    </source>
</reference>
<protein>
    <submittedName>
        <fullName evidence="1">Uncharacterized protein</fullName>
    </submittedName>
</protein>
<comment type="caution">
    <text evidence="1">The sequence shown here is derived from an EMBL/GenBank/DDBJ whole genome shotgun (WGS) entry which is preliminary data.</text>
</comment>
<proteinExistence type="predicted"/>
<dbReference type="RefSeq" id="WP_205494041.1">
    <property type="nucleotide sequence ID" value="NZ_JAFHAP010000007.1"/>
</dbReference>
<dbReference type="Proteomes" id="UP001177120">
    <property type="component" value="Unassembled WGS sequence"/>
</dbReference>
<dbReference type="EMBL" id="JAFHAP010000007">
    <property type="protein sequence ID" value="MBN2909219.1"/>
    <property type="molecule type" value="Genomic_DNA"/>
</dbReference>
<organism evidence="1 2">
    <name type="scientific">Polycladomyces zharkentensis</name>
    <dbReference type="NCBI Taxonomy" id="2807616"/>
    <lineage>
        <taxon>Bacteria</taxon>
        <taxon>Bacillati</taxon>
        <taxon>Bacillota</taxon>
        <taxon>Bacilli</taxon>
        <taxon>Bacillales</taxon>
        <taxon>Thermoactinomycetaceae</taxon>
        <taxon>Polycladomyces</taxon>
    </lineage>
</organism>
<sequence>MLRSSELPASCAPALVIVFAGTVERTGKSCLWTLNIHATSGQQGVASVFTYPDNPREGDSGKAVFRPAIQMPQAYSYGRHGLSDSHLCKRCMEKTKEKPKNVKKGAGKRKGFVYPEKPVHDRIRKANVCVGQEPMMIGLHIF</sequence>
<accession>A0ABS2WI71</accession>
<gene>
    <name evidence="1" type="ORF">JQC72_06745</name>
</gene>
<evidence type="ECO:0000313" key="2">
    <source>
        <dbReference type="Proteomes" id="UP001177120"/>
    </source>
</evidence>